<evidence type="ECO:0000256" key="6">
    <source>
        <dbReference type="ARBA" id="ARBA00022603"/>
    </source>
</evidence>
<sequence length="418" mass="45513">MTAIADVAELVPERHYTHHEGRGATPHRSNPQVIHRELTTLDVNPGMHVAEFGTGSGYSGALLAQLVGHTGQVTSLDIDHYLTRWANLIHHERGLRNIRCYTADGTAGFPDRAPYDRMVAWCTPPLLPDAWVSQMVDGGLMVAPLPIAPVPNMTVVAKIRVRDGRPTVEAIFTGGYIEATASPKGNLDLPGRWVDWENRVPAPSWISIAWREKDNWRNNGARTTLDRLLKNAHTEPYDGPEADWPSWRTFVAAKGNPYLTMAGLRPNLWALGHSTPATAAVIQQDGVILADHRDSPSLTVLRGWLAEWGAAGALPPRSIPRSWSDMRTGKGRAAGTCGSRVHTRRIPVPDPLRPRCPAPGINSPQAVLPSRPCGDVDSLWASIMKRPLNLSDRGAESHAYLGPITVGADGFEPPTSAL</sequence>
<dbReference type="Gene3D" id="3.40.50.150">
    <property type="entry name" value="Vaccinia Virus protein VP39"/>
    <property type="match status" value="1"/>
</dbReference>
<evidence type="ECO:0000256" key="2">
    <source>
        <dbReference type="ARBA" id="ARBA00005369"/>
    </source>
</evidence>
<reference evidence="13 14" key="1">
    <citation type="journal article" date="2020" name="Int. J. Syst. Evol. Microbiol.">
        <title>Reclassification of Streptomyces castelarensis and Streptomyces sporoclivatus as later heterotypic synonyms of Streptomyces antimycoticus.</title>
        <authorList>
            <person name="Komaki H."/>
            <person name="Tamura T."/>
        </authorList>
    </citation>
    <scope>NUCLEOTIDE SEQUENCE [LARGE SCALE GENOMIC DNA]</scope>
    <source>
        <strain evidence="13 14">NBRC 100767</strain>
    </source>
</reference>
<proteinExistence type="inferred from homology"/>
<evidence type="ECO:0000313" key="14">
    <source>
        <dbReference type="Proteomes" id="UP000463951"/>
    </source>
</evidence>
<dbReference type="InterPro" id="IPR000682">
    <property type="entry name" value="PCMT"/>
</dbReference>
<keyword evidence="7" id="KW-0808">Transferase</keyword>
<evidence type="ECO:0000256" key="5">
    <source>
        <dbReference type="ARBA" id="ARBA00022490"/>
    </source>
</evidence>
<dbReference type="CDD" id="cd02440">
    <property type="entry name" value="AdoMet_MTases"/>
    <property type="match status" value="1"/>
</dbReference>
<feature type="region of interest" description="Disordered" evidence="12">
    <location>
        <begin position="319"/>
        <end position="352"/>
    </location>
</feature>
<gene>
    <name evidence="13" type="ORF">SSPO_068340</name>
</gene>
<dbReference type="PANTHER" id="PTHR11579:SF0">
    <property type="entry name" value="PROTEIN-L-ISOASPARTATE(D-ASPARTATE) O-METHYLTRANSFERASE"/>
    <property type="match status" value="1"/>
</dbReference>
<dbReference type="GO" id="GO:0004719">
    <property type="term" value="F:protein-L-isoaspartate (D-aspartate) O-methyltransferase activity"/>
    <property type="evidence" value="ECO:0007669"/>
    <property type="project" value="UniProtKB-EC"/>
</dbReference>
<evidence type="ECO:0000256" key="7">
    <source>
        <dbReference type="ARBA" id="ARBA00022679"/>
    </source>
</evidence>
<dbReference type="Proteomes" id="UP000463951">
    <property type="component" value="Chromosome"/>
</dbReference>
<keyword evidence="5" id="KW-0963">Cytoplasm</keyword>
<name>A0A499V748_9ACTN</name>
<dbReference type="GO" id="GO:0032259">
    <property type="term" value="P:methylation"/>
    <property type="evidence" value="ECO:0007669"/>
    <property type="project" value="UniProtKB-KW"/>
</dbReference>
<evidence type="ECO:0000256" key="3">
    <source>
        <dbReference type="ARBA" id="ARBA00011890"/>
    </source>
</evidence>
<dbReference type="AlphaFoldDB" id="A0A499V748"/>
<comment type="similarity">
    <text evidence="2">Belongs to the methyltransferase superfamily. L-isoaspartyl/D-aspartyl protein methyltransferase family.</text>
</comment>
<dbReference type="EC" id="2.1.1.77" evidence="3"/>
<keyword evidence="6" id="KW-0489">Methyltransferase</keyword>
<evidence type="ECO:0000313" key="13">
    <source>
        <dbReference type="EMBL" id="BBJ44116.1"/>
    </source>
</evidence>
<evidence type="ECO:0000256" key="12">
    <source>
        <dbReference type="SAM" id="MobiDB-lite"/>
    </source>
</evidence>
<dbReference type="InterPro" id="IPR029063">
    <property type="entry name" value="SAM-dependent_MTases_sf"/>
</dbReference>
<comment type="subcellular location">
    <subcellularLocation>
        <location evidence="1">Cytoplasm</location>
    </subcellularLocation>
</comment>
<keyword evidence="8" id="KW-0949">S-adenosyl-L-methionine</keyword>
<evidence type="ECO:0000256" key="4">
    <source>
        <dbReference type="ARBA" id="ARBA00013346"/>
    </source>
</evidence>
<organism evidence="13 14">
    <name type="scientific">Streptomyces antimycoticus</name>
    <dbReference type="NCBI Taxonomy" id="68175"/>
    <lineage>
        <taxon>Bacteria</taxon>
        <taxon>Bacillati</taxon>
        <taxon>Actinomycetota</taxon>
        <taxon>Actinomycetes</taxon>
        <taxon>Kitasatosporales</taxon>
        <taxon>Streptomycetaceae</taxon>
        <taxon>Streptomyces</taxon>
        <taxon>Streptomyces violaceusniger group</taxon>
    </lineage>
</organism>
<dbReference type="GO" id="GO:0005737">
    <property type="term" value="C:cytoplasm"/>
    <property type="evidence" value="ECO:0007669"/>
    <property type="project" value="UniProtKB-SubCell"/>
</dbReference>
<accession>A0A499V748</accession>
<evidence type="ECO:0000256" key="9">
    <source>
        <dbReference type="ARBA" id="ARBA00030757"/>
    </source>
</evidence>
<protein>
    <recommendedName>
        <fullName evidence="4">Protein-L-isoaspartate O-methyltransferase</fullName>
        <ecNumber evidence="3">2.1.1.77</ecNumber>
    </recommendedName>
    <alternativeName>
        <fullName evidence="11">L-isoaspartyl protein carboxyl methyltransferase</fullName>
    </alternativeName>
    <alternativeName>
        <fullName evidence="9">Protein L-isoaspartyl methyltransferase</fullName>
    </alternativeName>
    <alternativeName>
        <fullName evidence="10">Protein-beta-aspartate methyltransferase</fullName>
    </alternativeName>
</protein>
<dbReference type="PANTHER" id="PTHR11579">
    <property type="entry name" value="PROTEIN-L-ISOASPARTATE O-METHYLTRANSFERASE"/>
    <property type="match status" value="1"/>
</dbReference>
<dbReference type="Pfam" id="PF01135">
    <property type="entry name" value="PCMT"/>
    <property type="match status" value="1"/>
</dbReference>
<evidence type="ECO:0000256" key="8">
    <source>
        <dbReference type="ARBA" id="ARBA00022691"/>
    </source>
</evidence>
<dbReference type="SUPFAM" id="SSF53335">
    <property type="entry name" value="S-adenosyl-L-methionine-dependent methyltransferases"/>
    <property type="match status" value="1"/>
</dbReference>
<evidence type="ECO:0000256" key="11">
    <source>
        <dbReference type="ARBA" id="ARBA00031350"/>
    </source>
</evidence>
<evidence type="ECO:0000256" key="1">
    <source>
        <dbReference type="ARBA" id="ARBA00004496"/>
    </source>
</evidence>
<evidence type="ECO:0000256" key="10">
    <source>
        <dbReference type="ARBA" id="ARBA00031323"/>
    </source>
</evidence>
<dbReference type="EMBL" id="AP019620">
    <property type="protein sequence ID" value="BBJ44116.1"/>
    <property type="molecule type" value="Genomic_DNA"/>
</dbReference>